<dbReference type="Gene3D" id="1.20.5.170">
    <property type="match status" value="1"/>
</dbReference>
<dbReference type="InterPro" id="IPR004827">
    <property type="entry name" value="bZIP"/>
</dbReference>
<accession>A0A2K0SUT1</accession>
<keyword evidence="5" id="KW-0539">Nucleus</keyword>
<dbReference type="InterPro" id="IPR051027">
    <property type="entry name" value="bZIP_transcription_factors"/>
</dbReference>
<dbReference type="GO" id="GO:0003677">
    <property type="term" value="F:DNA binding"/>
    <property type="evidence" value="ECO:0007669"/>
    <property type="project" value="UniProtKB-KW"/>
</dbReference>
<dbReference type="SMART" id="SM00338">
    <property type="entry name" value="BRLZ"/>
    <property type="match status" value="1"/>
</dbReference>
<dbReference type="InterPro" id="IPR002112">
    <property type="entry name" value="Leuzip_Jun"/>
</dbReference>
<evidence type="ECO:0000313" key="10">
    <source>
        <dbReference type="Proteomes" id="UP000236546"/>
    </source>
</evidence>
<dbReference type="InterPro" id="IPR046347">
    <property type="entry name" value="bZIP_sf"/>
</dbReference>
<evidence type="ECO:0000256" key="7">
    <source>
        <dbReference type="SAM" id="MobiDB-lite"/>
    </source>
</evidence>
<keyword evidence="3" id="KW-0238">DNA-binding</keyword>
<dbReference type="CDD" id="cd14687">
    <property type="entry name" value="bZIP_ATF2"/>
    <property type="match status" value="1"/>
</dbReference>
<comment type="subcellular location">
    <subcellularLocation>
        <location evidence="1">Nucleus</location>
    </subcellularLocation>
</comment>
<evidence type="ECO:0000256" key="4">
    <source>
        <dbReference type="ARBA" id="ARBA00023163"/>
    </source>
</evidence>
<keyword evidence="2" id="KW-0805">Transcription regulation</keyword>
<dbReference type="PROSITE" id="PS00036">
    <property type="entry name" value="BZIP_BASIC"/>
    <property type="match status" value="1"/>
</dbReference>
<sequence>MTTALINPQLELTVQGTSAEGMQDYHALSTLTALESWNFMFESIGELPQLAQDMGTIGLDLHGGETSSLSFSLSTEQDMPFSIFPLEGSANLYESPGSTSISTGLSEAGISTDQEMPKAKQAKKARRRRSETEKKENIKQRNRMAASKCRRKKKAKVDELKETKSSLEARNNDLHMEYQRLRQEIGQIKSDLIHHTECNDANINRWVEGEAKSYIEKLVRNNERQRMESISSTDGVINAVDLSFLHETAMPSKDTYMGLD</sequence>
<dbReference type="OrthoDB" id="295274at2759"/>
<dbReference type="PROSITE" id="PS50217">
    <property type="entry name" value="BZIP"/>
    <property type="match status" value="1"/>
</dbReference>
<dbReference type="GO" id="GO:0005634">
    <property type="term" value="C:nucleus"/>
    <property type="evidence" value="ECO:0007669"/>
    <property type="project" value="UniProtKB-SubCell"/>
</dbReference>
<evidence type="ECO:0000256" key="5">
    <source>
        <dbReference type="ARBA" id="ARBA00023242"/>
    </source>
</evidence>
<feature type="compositionally biased region" description="Basic residues" evidence="7">
    <location>
        <begin position="120"/>
        <end position="129"/>
    </location>
</feature>
<evidence type="ECO:0000256" key="1">
    <source>
        <dbReference type="ARBA" id="ARBA00004123"/>
    </source>
</evidence>
<feature type="region of interest" description="Disordered" evidence="7">
    <location>
        <begin position="95"/>
        <end position="148"/>
    </location>
</feature>
<feature type="compositionally biased region" description="Polar residues" evidence="7">
    <location>
        <begin position="96"/>
        <end position="114"/>
    </location>
</feature>
<comment type="caution">
    <text evidence="9">The sequence shown here is derived from an EMBL/GenBank/DDBJ whole genome shotgun (WGS) entry which is preliminary data.</text>
</comment>
<evidence type="ECO:0000259" key="8">
    <source>
        <dbReference type="PROSITE" id="PS50217"/>
    </source>
</evidence>
<dbReference type="AlphaFoldDB" id="A0A2K0SUT1"/>
<name>A0A2K0SUT1_9HYPO</name>
<keyword evidence="4" id="KW-0804">Transcription</keyword>
<evidence type="ECO:0000313" key="9">
    <source>
        <dbReference type="EMBL" id="PNP37035.1"/>
    </source>
</evidence>
<evidence type="ECO:0000256" key="6">
    <source>
        <dbReference type="SAM" id="Coils"/>
    </source>
</evidence>
<dbReference type="Pfam" id="PF00170">
    <property type="entry name" value="bZIP_1"/>
    <property type="match status" value="1"/>
</dbReference>
<keyword evidence="6" id="KW-0175">Coiled coil</keyword>
<evidence type="ECO:0000256" key="2">
    <source>
        <dbReference type="ARBA" id="ARBA00023015"/>
    </source>
</evidence>
<dbReference type="SUPFAM" id="SSF57959">
    <property type="entry name" value="Leucine zipper domain"/>
    <property type="match status" value="1"/>
</dbReference>
<dbReference type="EMBL" id="MTYH01000215">
    <property type="protein sequence ID" value="PNP37035.1"/>
    <property type="molecule type" value="Genomic_DNA"/>
</dbReference>
<proteinExistence type="predicted"/>
<reference evidence="9 10" key="1">
    <citation type="submission" date="2017-02" db="EMBL/GenBank/DDBJ databases">
        <title>Genomes of Trichoderma spp. with biocontrol activity.</title>
        <authorList>
            <person name="Gardiner D."/>
            <person name="Kazan K."/>
            <person name="Vos C."/>
            <person name="Harvey P."/>
        </authorList>
    </citation>
    <scope>NUCLEOTIDE SEQUENCE [LARGE SCALE GENOMIC DNA]</scope>
    <source>
        <strain evidence="9 10">A5MH</strain>
    </source>
</reference>
<organism evidence="9 10">
    <name type="scientific">Trichoderma gamsii</name>
    <dbReference type="NCBI Taxonomy" id="398673"/>
    <lineage>
        <taxon>Eukaryota</taxon>
        <taxon>Fungi</taxon>
        <taxon>Dikarya</taxon>
        <taxon>Ascomycota</taxon>
        <taxon>Pezizomycotina</taxon>
        <taxon>Sordariomycetes</taxon>
        <taxon>Hypocreomycetidae</taxon>
        <taxon>Hypocreales</taxon>
        <taxon>Hypocreaceae</taxon>
        <taxon>Trichoderma</taxon>
    </lineage>
</organism>
<protein>
    <recommendedName>
        <fullName evidence="8">BZIP domain-containing protein</fullName>
    </recommendedName>
</protein>
<dbReference type="Proteomes" id="UP000236546">
    <property type="component" value="Unassembled WGS sequence"/>
</dbReference>
<dbReference type="PANTHER" id="PTHR19304">
    <property type="entry name" value="CYCLIC-AMP RESPONSE ELEMENT BINDING PROTEIN"/>
    <property type="match status" value="1"/>
</dbReference>
<dbReference type="PRINTS" id="PR00043">
    <property type="entry name" value="LEUZIPPRJUN"/>
</dbReference>
<feature type="coiled-coil region" evidence="6">
    <location>
        <begin position="150"/>
        <end position="191"/>
    </location>
</feature>
<dbReference type="GO" id="GO:0003700">
    <property type="term" value="F:DNA-binding transcription factor activity"/>
    <property type="evidence" value="ECO:0007669"/>
    <property type="project" value="InterPro"/>
</dbReference>
<feature type="compositionally biased region" description="Basic and acidic residues" evidence="7">
    <location>
        <begin position="130"/>
        <end position="139"/>
    </location>
</feature>
<evidence type="ECO:0000256" key="3">
    <source>
        <dbReference type="ARBA" id="ARBA00023125"/>
    </source>
</evidence>
<gene>
    <name evidence="9" type="ORF">TGAMA5MH_11068</name>
</gene>
<feature type="domain" description="BZIP" evidence="8">
    <location>
        <begin position="132"/>
        <end position="195"/>
    </location>
</feature>